<gene>
    <name evidence="1" type="ORF">MENTE1834_LOCUS46467</name>
</gene>
<comment type="caution">
    <text evidence="1">The sequence shown here is derived from an EMBL/GenBank/DDBJ whole genome shotgun (WGS) entry which is preliminary data.</text>
</comment>
<proteinExistence type="predicted"/>
<accession>A0ACB1B2S0</accession>
<sequence length="282" mass="31379">MDQLHNSSPLSQRRNSTSLINHKTVVINGSNECHFSNAISSPPSLTTKAEILPPTITNYNNTNNNNLVSPVSSSSAISLAVSALFGSSTSTQDNSTCFNLNSERNNLSSNDSNVTLWQFLLELLTANEHPHLIQWTNNEGEFKLHDAEAVARLWGIRKSKPNMNYDKLSRALRYYYDKNIIKKVIGQKFVYRFVMENNGGNGGGKMLEGGESRPNSELLMNAKQQQQLQLLVNNKKEATNNTTAMDRLSAFECLAPTPMQHQRNASGNRHNNSILTPSPSDR</sequence>
<dbReference type="Proteomes" id="UP001497535">
    <property type="component" value="Unassembled WGS sequence"/>
</dbReference>
<keyword evidence="2" id="KW-1185">Reference proteome</keyword>
<dbReference type="EMBL" id="CAVMJV010000169">
    <property type="protein sequence ID" value="CAK5119272.1"/>
    <property type="molecule type" value="Genomic_DNA"/>
</dbReference>
<name>A0ACB1B2S0_MELEN</name>
<protein>
    <submittedName>
        <fullName evidence="1">Uncharacterized protein</fullName>
    </submittedName>
</protein>
<evidence type="ECO:0000313" key="2">
    <source>
        <dbReference type="Proteomes" id="UP001497535"/>
    </source>
</evidence>
<organism evidence="1 2">
    <name type="scientific">Meloidogyne enterolobii</name>
    <name type="common">Root-knot nematode worm</name>
    <name type="synonym">Meloidogyne mayaguensis</name>
    <dbReference type="NCBI Taxonomy" id="390850"/>
    <lineage>
        <taxon>Eukaryota</taxon>
        <taxon>Metazoa</taxon>
        <taxon>Ecdysozoa</taxon>
        <taxon>Nematoda</taxon>
        <taxon>Chromadorea</taxon>
        <taxon>Rhabditida</taxon>
        <taxon>Tylenchina</taxon>
        <taxon>Tylenchomorpha</taxon>
        <taxon>Tylenchoidea</taxon>
        <taxon>Meloidogynidae</taxon>
        <taxon>Meloidogyninae</taxon>
        <taxon>Meloidogyne</taxon>
    </lineage>
</organism>
<evidence type="ECO:0000313" key="1">
    <source>
        <dbReference type="EMBL" id="CAK5119272.1"/>
    </source>
</evidence>
<reference evidence="1" key="1">
    <citation type="submission" date="2023-11" db="EMBL/GenBank/DDBJ databases">
        <authorList>
            <person name="Poullet M."/>
        </authorList>
    </citation>
    <scope>NUCLEOTIDE SEQUENCE</scope>
    <source>
        <strain evidence="1">E1834</strain>
    </source>
</reference>